<proteinExistence type="predicted"/>
<accession>A0ABQ4DIU1</accession>
<name>A0ABQ4DIU1_9CELL</name>
<sequence>MRPLNRGARNAYPYNINMASMATLTGSLQNYTLAYNQAAVTNVIGANPDMEDQLDYVWLTVTKAAAAQIVAPANLPARTAAKPRIVERNGDEYRRSANDLIANMGRFCAYCEKPNPSPLAVEHMVPKDNFPLFSLSWTNFLLTCTVCNTAGTGKGTGPSRATVVGWGGGAPADELGYFTRCRNRYLWPDMPAAYQDLTPRLEYFSISTNAWQPVPAAESVRWGIVELSNTYATREVRASIFLDATAQQYARRVRVRYVPANAAATRAQTYFGLDQPGGGGANPTTSDGREFDRTRAWLAVVGDIGALTVLPLASWANYWAYLPTRAANLGHFSVWVRVLDQLNMVDQQNPPQTILDRFLATCVGATGFPGTDLTQVP</sequence>
<dbReference type="RefSeq" id="WP_203671805.1">
    <property type="nucleotide sequence ID" value="NZ_BONP01000004.1"/>
</dbReference>
<keyword evidence="2" id="KW-1185">Reference proteome</keyword>
<dbReference type="EMBL" id="BONP01000004">
    <property type="protein sequence ID" value="GIG39278.1"/>
    <property type="molecule type" value="Genomic_DNA"/>
</dbReference>
<evidence type="ECO:0008006" key="3">
    <source>
        <dbReference type="Google" id="ProtNLM"/>
    </source>
</evidence>
<evidence type="ECO:0000313" key="1">
    <source>
        <dbReference type="EMBL" id="GIG39278.1"/>
    </source>
</evidence>
<protein>
    <recommendedName>
        <fullName evidence="3">HNH nuclease domain-containing protein</fullName>
    </recommendedName>
</protein>
<evidence type="ECO:0000313" key="2">
    <source>
        <dbReference type="Proteomes" id="UP000614741"/>
    </source>
</evidence>
<dbReference type="Gene3D" id="1.10.30.50">
    <property type="match status" value="1"/>
</dbReference>
<reference evidence="1 2" key="1">
    <citation type="submission" date="2021-01" db="EMBL/GenBank/DDBJ databases">
        <title>Whole genome shotgun sequence of Cellulomonas phragmiteti NBRC 110785.</title>
        <authorList>
            <person name="Komaki H."/>
            <person name="Tamura T."/>
        </authorList>
    </citation>
    <scope>NUCLEOTIDE SEQUENCE [LARGE SCALE GENOMIC DNA]</scope>
    <source>
        <strain evidence="1 2">NBRC 110785</strain>
    </source>
</reference>
<comment type="caution">
    <text evidence="1">The sequence shown here is derived from an EMBL/GenBank/DDBJ whole genome shotgun (WGS) entry which is preliminary data.</text>
</comment>
<dbReference type="Proteomes" id="UP000614741">
    <property type="component" value="Unassembled WGS sequence"/>
</dbReference>
<organism evidence="1 2">
    <name type="scientific">Cellulomonas phragmiteti</name>
    <dbReference type="NCBI Taxonomy" id="478780"/>
    <lineage>
        <taxon>Bacteria</taxon>
        <taxon>Bacillati</taxon>
        <taxon>Actinomycetota</taxon>
        <taxon>Actinomycetes</taxon>
        <taxon>Micrococcales</taxon>
        <taxon>Cellulomonadaceae</taxon>
        <taxon>Cellulomonas</taxon>
    </lineage>
</organism>
<gene>
    <name evidence="1" type="ORF">Cph01nite_10400</name>
</gene>